<accession>A0A8C4HT56</accession>
<dbReference type="PANTHER" id="PTHR45710:SF31">
    <property type="entry name" value="EARLY ACTIVATION ANTIGEN CD69"/>
    <property type="match status" value="1"/>
</dbReference>
<name>A0A8C4HT56_DICLA</name>
<dbReference type="AlphaFoldDB" id="A0A8C4HT56"/>
<reference evidence="1" key="1">
    <citation type="submission" date="2025-08" db="UniProtKB">
        <authorList>
            <consortium name="Ensembl"/>
        </authorList>
    </citation>
    <scope>IDENTIFICATION</scope>
</reference>
<evidence type="ECO:0000313" key="2">
    <source>
        <dbReference type="Proteomes" id="UP000694389"/>
    </source>
</evidence>
<dbReference type="SUPFAM" id="SSF56436">
    <property type="entry name" value="C-type lectin-like"/>
    <property type="match status" value="1"/>
</dbReference>
<dbReference type="InterPro" id="IPR050828">
    <property type="entry name" value="C-type_lectin/matrix_domain"/>
</dbReference>
<sequence length="71" mass="7902">CCGSNSSQKQLERSEKPTVEKTCCPANWMKFSRSCYLISTTMANWDGSKAFCESHDAQLVIISSFEEQVSG</sequence>
<keyword evidence="2" id="KW-1185">Reference proteome</keyword>
<dbReference type="PANTHER" id="PTHR45710">
    <property type="entry name" value="C-TYPE LECTIN DOMAIN-CONTAINING PROTEIN 180"/>
    <property type="match status" value="1"/>
</dbReference>
<dbReference type="InterPro" id="IPR016187">
    <property type="entry name" value="CTDL_fold"/>
</dbReference>
<protein>
    <submittedName>
        <fullName evidence="1">Uncharacterized protein</fullName>
    </submittedName>
</protein>
<dbReference type="Gene3D" id="3.10.100.10">
    <property type="entry name" value="Mannose-Binding Protein A, subunit A"/>
    <property type="match status" value="1"/>
</dbReference>
<evidence type="ECO:0000313" key="1">
    <source>
        <dbReference type="Ensembl" id="ENSDLAP00005046666.2"/>
    </source>
</evidence>
<reference evidence="1" key="2">
    <citation type="submission" date="2025-09" db="UniProtKB">
        <authorList>
            <consortium name="Ensembl"/>
        </authorList>
    </citation>
    <scope>IDENTIFICATION</scope>
</reference>
<dbReference type="Proteomes" id="UP000694389">
    <property type="component" value="Unassembled WGS sequence"/>
</dbReference>
<proteinExistence type="predicted"/>
<organism evidence="1 2">
    <name type="scientific">Dicentrarchus labrax</name>
    <name type="common">European seabass</name>
    <name type="synonym">Morone labrax</name>
    <dbReference type="NCBI Taxonomy" id="13489"/>
    <lineage>
        <taxon>Eukaryota</taxon>
        <taxon>Metazoa</taxon>
        <taxon>Chordata</taxon>
        <taxon>Craniata</taxon>
        <taxon>Vertebrata</taxon>
        <taxon>Euteleostomi</taxon>
        <taxon>Actinopterygii</taxon>
        <taxon>Neopterygii</taxon>
        <taxon>Teleostei</taxon>
        <taxon>Neoteleostei</taxon>
        <taxon>Acanthomorphata</taxon>
        <taxon>Eupercaria</taxon>
        <taxon>Moronidae</taxon>
        <taxon>Dicentrarchus</taxon>
    </lineage>
</organism>
<dbReference type="Ensembl" id="ENSDLAT00005049787.2">
    <property type="protein sequence ID" value="ENSDLAP00005046666.2"/>
    <property type="gene ID" value="ENSDLAG00005020626.2"/>
</dbReference>
<dbReference type="InterPro" id="IPR016186">
    <property type="entry name" value="C-type_lectin-like/link_sf"/>
</dbReference>